<evidence type="ECO:0000256" key="7">
    <source>
        <dbReference type="ARBA" id="ARBA00023157"/>
    </source>
</evidence>
<dbReference type="InterPro" id="IPR006585">
    <property type="entry name" value="FTP1"/>
</dbReference>
<name>A0A8C5PQ28_9ANUR</name>
<evidence type="ECO:0000256" key="1">
    <source>
        <dbReference type="ARBA" id="ARBA00002219"/>
    </source>
</evidence>
<keyword evidence="10" id="KW-1185">Reference proteome</keyword>
<evidence type="ECO:0000256" key="6">
    <source>
        <dbReference type="ARBA" id="ARBA00022837"/>
    </source>
</evidence>
<dbReference type="GO" id="GO:0001868">
    <property type="term" value="P:regulation of complement activation, lectin pathway"/>
    <property type="evidence" value="ECO:0007669"/>
    <property type="project" value="UniProtKB-ARBA"/>
</dbReference>
<dbReference type="SUPFAM" id="SSF49785">
    <property type="entry name" value="Galactose-binding domain-like"/>
    <property type="match status" value="1"/>
</dbReference>
<keyword evidence="5" id="KW-0430">Lectin</keyword>
<keyword evidence="7" id="KW-1015">Disulfide bond</keyword>
<evidence type="ECO:0000313" key="10">
    <source>
        <dbReference type="Proteomes" id="UP000694569"/>
    </source>
</evidence>
<dbReference type="Proteomes" id="UP000694569">
    <property type="component" value="Unplaced"/>
</dbReference>
<keyword evidence="6" id="KW-0106">Calcium</keyword>
<dbReference type="Pfam" id="PF22633">
    <property type="entry name" value="F5_F8_type_C_2"/>
    <property type="match status" value="1"/>
</dbReference>
<evidence type="ECO:0000256" key="5">
    <source>
        <dbReference type="ARBA" id="ARBA00022734"/>
    </source>
</evidence>
<dbReference type="GeneTree" id="ENSGT01060000248575"/>
<feature type="domain" description="Fucolectin tachylectin-4 pentraxin-1" evidence="8">
    <location>
        <begin position="60"/>
        <end position="206"/>
    </location>
</feature>
<dbReference type="PANTHER" id="PTHR45713">
    <property type="entry name" value="FTP DOMAIN-CONTAINING PROTEIN"/>
    <property type="match status" value="1"/>
</dbReference>
<dbReference type="GO" id="GO:0046872">
    <property type="term" value="F:metal ion binding"/>
    <property type="evidence" value="ECO:0007669"/>
    <property type="project" value="UniProtKB-KW"/>
</dbReference>
<dbReference type="Gene3D" id="2.60.120.260">
    <property type="entry name" value="Galactose-binding domain-like"/>
    <property type="match status" value="1"/>
</dbReference>
<dbReference type="GO" id="GO:0042806">
    <property type="term" value="F:fucose binding"/>
    <property type="evidence" value="ECO:0007669"/>
    <property type="project" value="UniProtKB-ARBA"/>
</dbReference>
<evidence type="ECO:0000259" key="8">
    <source>
        <dbReference type="SMART" id="SM00607"/>
    </source>
</evidence>
<accession>A0A8C5PQ28</accession>
<dbReference type="GO" id="GO:0010185">
    <property type="term" value="P:regulation of cellular defense response"/>
    <property type="evidence" value="ECO:0007669"/>
    <property type="project" value="UniProtKB-ARBA"/>
</dbReference>
<comment type="function">
    <text evidence="1">Acts as a defensive agent. Recognizes blood group fucosylated oligosaccharides including A, B, H and Lewis B-type antigens. Does not recognize Lewis A antigen and has low affinity for monovalent haptens.</text>
</comment>
<comment type="subunit">
    <text evidence="3">Homotrimer.</text>
</comment>
<evidence type="ECO:0000256" key="2">
    <source>
        <dbReference type="ARBA" id="ARBA00010147"/>
    </source>
</evidence>
<dbReference type="OrthoDB" id="547680at2759"/>
<evidence type="ECO:0000256" key="4">
    <source>
        <dbReference type="ARBA" id="ARBA00022723"/>
    </source>
</evidence>
<keyword evidence="4" id="KW-0479">Metal-binding</keyword>
<dbReference type="InterPro" id="IPR051941">
    <property type="entry name" value="BG_Antigen-Binding_Lectin"/>
</dbReference>
<organism evidence="9 10">
    <name type="scientific">Leptobrachium leishanense</name>
    <name type="common">Leishan spiny toad</name>
    <dbReference type="NCBI Taxonomy" id="445787"/>
    <lineage>
        <taxon>Eukaryota</taxon>
        <taxon>Metazoa</taxon>
        <taxon>Chordata</taxon>
        <taxon>Craniata</taxon>
        <taxon>Vertebrata</taxon>
        <taxon>Euteleostomi</taxon>
        <taxon>Amphibia</taxon>
        <taxon>Batrachia</taxon>
        <taxon>Anura</taxon>
        <taxon>Pelobatoidea</taxon>
        <taxon>Megophryidae</taxon>
        <taxon>Leptobrachium</taxon>
    </lineage>
</organism>
<dbReference type="InterPro" id="IPR008979">
    <property type="entry name" value="Galactose-bd-like_sf"/>
</dbReference>
<protein>
    <recommendedName>
        <fullName evidence="8">Fucolectin tachylectin-4 pentraxin-1 domain-containing protein</fullName>
    </recommendedName>
</protein>
<reference evidence="9" key="1">
    <citation type="submission" date="2025-08" db="UniProtKB">
        <authorList>
            <consortium name="Ensembl"/>
        </authorList>
    </citation>
    <scope>IDENTIFICATION</scope>
</reference>
<reference evidence="9" key="2">
    <citation type="submission" date="2025-09" db="UniProtKB">
        <authorList>
            <consortium name="Ensembl"/>
        </authorList>
    </citation>
    <scope>IDENTIFICATION</scope>
</reference>
<dbReference type="Ensembl" id="ENSLLET00000027174.1">
    <property type="protein sequence ID" value="ENSLLEP00000026171.1"/>
    <property type="gene ID" value="ENSLLEG00000016416.1"/>
</dbReference>
<proteinExistence type="inferred from homology"/>
<evidence type="ECO:0000256" key="3">
    <source>
        <dbReference type="ARBA" id="ARBA00011233"/>
    </source>
</evidence>
<comment type="similarity">
    <text evidence="2">Belongs to the fucolectin family.</text>
</comment>
<dbReference type="PANTHER" id="PTHR45713:SF11">
    <property type="entry name" value="FUCOLECTIN TACHYLECTIN-4 PENTRAXIN-1 DOMAIN-CONTAINING PROTEIN"/>
    <property type="match status" value="1"/>
</dbReference>
<sequence>MFVFSEPRVPVMLSDGRILLPRSIIPSYLSHTSSMKLLIGLTVLGFLSLTYCCEDPAQGAINLAQNGAATQSSDVHPILGTASKAIDRNNQTNYHIGSCTHTKLEDNPWWKLDLLKSYRITQVIITNREDCCKERLQGAEIRVGDSPNVRDNPICATIMDVSSGARIPLCCKGMEGRYVGVFIPAPSSIVTLCEVEVYGQKIEPGPRVCCYLSHHWSLAIPVILLQNTFQFGIRSADLN</sequence>
<dbReference type="SMART" id="SM00607">
    <property type="entry name" value="FTP"/>
    <property type="match status" value="1"/>
</dbReference>
<dbReference type="AlphaFoldDB" id="A0A8C5PQ28"/>
<evidence type="ECO:0000313" key="9">
    <source>
        <dbReference type="Ensembl" id="ENSLLEP00000026171.1"/>
    </source>
</evidence>